<evidence type="ECO:0000313" key="1">
    <source>
        <dbReference type="EMBL" id="JAP15255.1"/>
    </source>
</evidence>
<accession>A0A0V0H5E7</accession>
<reference evidence="1" key="1">
    <citation type="submission" date="2015-12" db="EMBL/GenBank/DDBJ databases">
        <title>Gene expression during late stages of embryo sac development: a critical building block for successful pollen-pistil interactions.</title>
        <authorList>
            <person name="Liu Y."/>
            <person name="Joly V."/>
            <person name="Sabar M."/>
            <person name="Matton D.P."/>
        </authorList>
    </citation>
    <scope>NUCLEOTIDE SEQUENCE</scope>
</reference>
<dbReference type="EMBL" id="GEDG01025426">
    <property type="protein sequence ID" value="JAP15255.1"/>
    <property type="molecule type" value="Transcribed_RNA"/>
</dbReference>
<dbReference type="AlphaFoldDB" id="A0A0V0H5E7"/>
<name>A0A0V0H5E7_SOLCH</name>
<protein>
    <submittedName>
        <fullName evidence="1">Putative ovule protein</fullName>
    </submittedName>
</protein>
<proteinExistence type="predicted"/>
<organism evidence="1">
    <name type="scientific">Solanum chacoense</name>
    <name type="common">Chaco potato</name>
    <dbReference type="NCBI Taxonomy" id="4108"/>
    <lineage>
        <taxon>Eukaryota</taxon>
        <taxon>Viridiplantae</taxon>
        <taxon>Streptophyta</taxon>
        <taxon>Embryophyta</taxon>
        <taxon>Tracheophyta</taxon>
        <taxon>Spermatophyta</taxon>
        <taxon>Magnoliopsida</taxon>
        <taxon>eudicotyledons</taxon>
        <taxon>Gunneridae</taxon>
        <taxon>Pentapetalae</taxon>
        <taxon>asterids</taxon>
        <taxon>lamiids</taxon>
        <taxon>Solanales</taxon>
        <taxon>Solanaceae</taxon>
        <taxon>Solanoideae</taxon>
        <taxon>Solaneae</taxon>
        <taxon>Solanum</taxon>
    </lineage>
</organism>
<sequence length="73" mass="8454">MIFEIYCFSLSRKNLEYLSVMLTRPIHPKEQALFAVEALSPVKEAFLSIQRRNFVSYGLANRVSICCYFCISP</sequence>